<dbReference type="EMBL" id="CP014692">
    <property type="protein sequence ID" value="AQS83460.1"/>
    <property type="molecule type" value="Genomic_DNA"/>
</dbReference>
<dbReference type="PANTHER" id="PTHR32385">
    <property type="entry name" value="MANNOSYL PHOSPHORYLINOSITOL CERAMIDE SYNTHASE"/>
    <property type="match status" value="1"/>
</dbReference>
<dbReference type="KEGG" id="aace:A0U92_00340"/>
<dbReference type="Gene3D" id="3.90.550.20">
    <property type="match status" value="1"/>
</dbReference>
<dbReference type="GO" id="GO:0051999">
    <property type="term" value="P:mannosyl-inositol phosphorylceramide biosynthetic process"/>
    <property type="evidence" value="ECO:0007669"/>
    <property type="project" value="TreeGrafter"/>
</dbReference>
<dbReference type="InterPro" id="IPR051706">
    <property type="entry name" value="Glycosyltransferase_domain"/>
</dbReference>
<dbReference type="InterPro" id="IPR029044">
    <property type="entry name" value="Nucleotide-diphossugar_trans"/>
</dbReference>
<proteinExistence type="predicted"/>
<dbReference type="AlphaFoldDB" id="A0A1U9KCF3"/>
<dbReference type="STRING" id="435.A0U92_00340"/>
<dbReference type="OrthoDB" id="146908at2"/>
<reference evidence="1 2" key="1">
    <citation type="submission" date="2016-03" db="EMBL/GenBank/DDBJ databases">
        <title>Acetic acid bacteria sequencing.</title>
        <authorList>
            <person name="Brandt J."/>
            <person name="Jakob F."/>
            <person name="Vogel R.F."/>
        </authorList>
    </citation>
    <scope>NUCLEOTIDE SEQUENCE [LARGE SCALE GENOMIC DNA]</scope>
    <source>
        <strain evidence="1 2">TMW2.1153</strain>
    </source>
</reference>
<sequence>MSSDTVKNETFLTLPIEKTSDFTLEDLADNHQAMNYFHKHGAATVEHAFALANILHMYKQVKEAAYFYGLAFNLHSKNPNEFPLASSLLQARLLCLLKAGMSPPEDELAQLKALSQPIYDYILGIEIAWRQHDPRAALERMGNCFEAFHTGEEVDVLYLETALSVLPQAKIPTRPSDEQTIPAKIYQYWDQNPSSEITENLAYHQELEAFDVQMFNRESGAEWLYERYGREAQDLFLHARHPAEAADFLRVHVIQEQGGWWLDADIRIVAPEILEDSIAKKPSHVFFVTDNYYVHNDFFGSRRNSPILADCLLSLYRNSYLFRDLYIAYKTGPGVFNRALNRRLHTAIKTGKPFDPSVMVLRAPEFNSIIQDMDMAYKKGGNWHAA</sequence>
<dbReference type="PANTHER" id="PTHR32385:SF15">
    <property type="entry name" value="INOSITOL PHOSPHOCERAMIDE MANNOSYLTRANSFERASE 1"/>
    <property type="match status" value="1"/>
</dbReference>
<dbReference type="GO" id="GO:0000030">
    <property type="term" value="F:mannosyltransferase activity"/>
    <property type="evidence" value="ECO:0007669"/>
    <property type="project" value="TreeGrafter"/>
</dbReference>
<gene>
    <name evidence="1" type="ORF">A0U92_00340</name>
</gene>
<name>A0A1U9KCF3_ACEAC</name>
<protein>
    <recommendedName>
        <fullName evidence="3">Mannosyltransferase</fullName>
    </recommendedName>
</protein>
<dbReference type="Proteomes" id="UP000188937">
    <property type="component" value="Chromosome"/>
</dbReference>
<evidence type="ECO:0000313" key="2">
    <source>
        <dbReference type="Proteomes" id="UP000188937"/>
    </source>
</evidence>
<organism evidence="1 2">
    <name type="scientific">Acetobacter aceti</name>
    <dbReference type="NCBI Taxonomy" id="435"/>
    <lineage>
        <taxon>Bacteria</taxon>
        <taxon>Pseudomonadati</taxon>
        <taxon>Pseudomonadota</taxon>
        <taxon>Alphaproteobacteria</taxon>
        <taxon>Acetobacterales</taxon>
        <taxon>Acetobacteraceae</taxon>
        <taxon>Acetobacter</taxon>
        <taxon>Acetobacter subgen. Acetobacter</taxon>
    </lineage>
</organism>
<dbReference type="SUPFAM" id="SSF53448">
    <property type="entry name" value="Nucleotide-diphospho-sugar transferases"/>
    <property type="match status" value="1"/>
</dbReference>
<dbReference type="RefSeq" id="WP_077811495.1">
    <property type="nucleotide sequence ID" value="NZ_CP014692.1"/>
</dbReference>
<evidence type="ECO:0008006" key="3">
    <source>
        <dbReference type="Google" id="ProtNLM"/>
    </source>
</evidence>
<keyword evidence="2" id="KW-1185">Reference proteome</keyword>
<evidence type="ECO:0000313" key="1">
    <source>
        <dbReference type="EMBL" id="AQS83460.1"/>
    </source>
</evidence>
<dbReference type="GO" id="GO:0016020">
    <property type="term" value="C:membrane"/>
    <property type="evidence" value="ECO:0007669"/>
    <property type="project" value="GOC"/>
</dbReference>
<accession>A0A1U9KCF3</accession>
<dbReference type="eggNOG" id="COG3774">
    <property type="taxonomic scope" value="Bacteria"/>
</dbReference>